<dbReference type="InterPro" id="IPR003675">
    <property type="entry name" value="Rce1/LyrA-like_dom"/>
</dbReference>
<keyword evidence="3" id="KW-0645">Protease</keyword>
<keyword evidence="3" id="KW-0378">Hydrolase</keyword>
<evidence type="ECO:0000256" key="1">
    <source>
        <dbReference type="SAM" id="Phobius"/>
    </source>
</evidence>
<feature type="transmembrane region" description="Helical" evidence="1">
    <location>
        <begin position="197"/>
        <end position="216"/>
    </location>
</feature>
<feature type="transmembrane region" description="Helical" evidence="1">
    <location>
        <begin position="97"/>
        <end position="113"/>
    </location>
</feature>
<evidence type="ECO:0000259" key="2">
    <source>
        <dbReference type="Pfam" id="PF02517"/>
    </source>
</evidence>
<protein>
    <submittedName>
        <fullName evidence="3">CAAX amino terminal protease family protein</fullName>
    </submittedName>
</protein>
<feature type="transmembrane region" description="Helical" evidence="1">
    <location>
        <begin position="36"/>
        <end position="58"/>
    </location>
</feature>
<dbReference type="Pfam" id="PF02517">
    <property type="entry name" value="Rce1-like"/>
    <property type="match status" value="1"/>
</dbReference>
<organism evidence="3 4">
    <name type="scientific">Sphingobacterium spiritivorum ATCC 33300</name>
    <dbReference type="NCBI Taxonomy" id="525372"/>
    <lineage>
        <taxon>Bacteria</taxon>
        <taxon>Pseudomonadati</taxon>
        <taxon>Bacteroidota</taxon>
        <taxon>Sphingobacteriia</taxon>
        <taxon>Sphingobacteriales</taxon>
        <taxon>Sphingobacteriaceae</taxon>
        <taxon>Sphingobacterium</taxon>
    </lineage>
</organism>
<feature type="transmembrane region" description="Helical" evidence="1">
    <location>
        <begin position="156"/>
        <end position="173"/>
    </location>
</feature>
<gene>
    <name evidence="3" type="ORF">HMPREF0765_1029</name>
</gene>
<feature type="transmembrane region" description="Helical" evidence="1">
    <location>
        <begin position="133"/>
        <end position="149"/>
    </location>
</feature>
<accession>C2FUM3</accession>
<dbReference type="RefSeq" id="WP_003006265.1">
    <property type="nucleotide sequence ID" value="NZ_GG668631.1"/>
</dbReference>
<dbReference type="AlphaFoldDB" id="C2FUM3"/>
<dbReference type="Proteomes" id="UP000006241">
    <property type="component" value="Unassembled WGS sequence"/>
</dbReference>
<comment type="caution">
    <text evidence="3">The sequence shown here is derived from an EMBL/GenBank/DDBJ whole genome shotgun (WGS) entry which is preliminary data.</text>
</comment>
<dbReference type="GO" id="GO:0080120">
    <property type="term" value="P:CAAX-box protein maturation"/>
    <property type="evidence" value="ECO:0007669"/>
    <property type="project" value="UniProtKB-ARBA"/>
</dbReference>
<sequence>MKNKVNYLAVLTFYVVAVALRYLTNKTDLLEHISSSFIKVLLQGVGPAVGALVVFYVFKIKPVLTLKGNYKSILIPFLLYWGLPIVLILGVEYFSKGTVSFAAISAILIYGLLEEIGWRGFLQRELKPLPEFLNILLVATLWFIWHLNFDLTSSNLLFFGILVLGSWGIAKVADNTFSLLAVSAIHSLNNFFPEMNTTKICILLILLSVWVTALVIRKRNVKNRDSEEVIAA</sequence>
<evidence type="ECO:0000313" key="3">
    <source>
        <dbReference type="EMBL" id="EEI93356.1"/>
    </source>
</evidence>
<feature type="transmembrane region" description="Helical" evidence="1">
    <location>
        <begin position="70"/>
        <end position="90"/>
    </location>
</feature>
<reference evidence="3 4" key="1">
    <citation type="submission" date="2009-01" db="EMBL/GenBank/DDBJ databases">
        <authorList>
            <person name="Qin X."/>
            <person name="Bachman B."/>
            <person name="Battles P."/>
            <person name="Bell A."/>
            <person name="Bess C."/>
            <person name="Bickham C."/>
            <person name="Chaboub L."/>
            <person name="Chen D."/>
            <person name="Coyle M."/>
            <person name="Deiros D.R."/>
            <person name="Dinh H."/>
            <person name="Forbes L."/>
            <person name="Fowler G."/>
            <person name="Francisco L."/>
            <person name="Fu Q."/>
            <person name="Gubbala S."/>
            <person name="Hale W."/>
            <person name="Han Y."/>
            <person name="Hemphill L."/>
            <person name="Highlander S.K."/>
            <person name="Hirani K."/>
            <person name="Hogues M."/>
            <person name="Jackson L."/>
            <person name="Jakkamsetti A."/>
            <person name="Javaid M."/>
            <person name="Jiang H."/>
            <person name="Korchina V."/>
            <person name="Kovar C."/>
            <person name="Lara F."/>
            <person name="Lee S."/>
            <person name="Mata R."/>
            <person name="Mathew T."/>
            <person name="Moen C."/>
            <person name="Morales K."/>
            <person name="Munidasa M."/>
            <person name="Nazareth L."/>
            <person name="Ngo R."/>
            <person name="Nguyen L."/>
            <person name="Okwuonu G."/>
            <person name="Ongeri F."/>
            <person name="Patil S."/>
            <person name="Petrosino J."/>
            <person name="Pham C."/>
            <person name="Pham P."/>
            <person name="Pu L.-L."/>
            <person name="Puazo M."/>
            <person name="Raj R."/>
            <person name="Reid J."/>
            <person name="Rouhana J."/>
            <person name="Saada N."/>
            <person name="Shang Y."/>
            <person name="Simmons D."/>
            <person name="Thornton R."/>
            <person name="Warren J."/>
            <person name="Weissenberger G."/>
            <person name="Zhang J."/>
            <person name="Zhang L."/>
            <person name="Zhou C."/>
            <person name="Zhu D."/>
            <person name="Muzny D."/>
            <person name="Worley K."/>
            <person name="Gibbs R."/>
        </authorList>
    </citation>
    <scope>NUCLEOTIDE SEQUENCE [LARGE SCALE GENOMIC DNA]</scope>
    <source>
        <strain evidence="3 4">ATCC 33300</strain>
    </source>
</reference>
<keyword evidence="1" id="KW-0472">Membrane</keyword>
<dbReference type="HOGENOM" id="CLU_097145_0_0_10"/>
<evidence type="ECO:0000313" key="4">
    <source>
        <dbReference type="Proteomes" id="UP000006241"/>
    </source>
</evidence>
<feature type="domain" description="CAAX prenyl protease 2/Lysostaphin resistance protein A-like" evidence="2">
    <location>
        <begin position="101"/>
        <end position="192"/>
    </location>
</feature>
<dbReference type="GO" id="GO:0004175">
    <property type="term" value="F:endopeptidase activity"/>
    <property type="evidence" value="ECO:0007669"/>
    <property type="project" value="UniProtKB-ARBA"/>
</dbReference>
<dbReference type="GO" id="GO:0006508">
    <property type="term" value="P:proteolysis"/>
    <property type="evidence" value="ECO:0007669"/>
    <property type="project" value="UniProtKB-KW"/>
</dbReference>
<dbReference type="EMBL" id="ACHB01000025">
    <property type="protein sequence ID" value="EEI93356.1"/>
    <property type="molecule type" value="Genomic_DNA"/>
</dbReference>
<name>C2FUM3_SPHSI</name>
<proteinExistence type="predicted"/>
<feature type="transmembrane region" description="Helical" evidence="1">
    <location>
        <begin position="6"/>
        <end position="24"/>
    </location>
</feature>
<keyword evidence="1" id="KW-0812">Transmembrane</keyword>
<keyword evidence="1" id="KW-1133">Transmembrane helix</keyword>